<organism evidence="2 3">
    <name type="scientific">Caulochytrium protostelioides</name>
    <dbReference type="NCBI Taxonomy" id="1555241"/>
    <lineage>
        <taxon>Eukaryota</taxon>
        <taxon>Fungi</taxon>
        <taxon>Fungi incertae sedis</taxon>
        <taxon>Chytridiomycota</taxon>
        <taxon>Chytridiomycota incertae sedis</taxon>
        <taxon>Chytridiomycetes</taxon>
        <taxon>Caulochytriales</taxon>
        <taxon>Caulochytriaceae</taxon>
        <taxon>Caulochytrium</taxon>
    </lineage>
</organism>
<proteinExistence type="predicted"/>
<feature type="signal peptide" evidence="1">
    <location>
        <begin position="1"/>
        <end position="26"/>
    </location>
</feature>
<dbReference type="Proteomes" id="UP000274922">
    <property type="component" value="Unassembled WGS sequence"/>
</dbReference>
<protein>
    <submittedName>
        <fullName evidence="2">Uncharacterized protein</fullName>
    </submittedName>
</protein>
<accession>A0A4P9X0Y0</accession>
<evidence type="ECO:0000313" key="2">
    <source>
        <dbReference type="EMBL" id="RKO98368.1"/>
    </source>
</evidence>
<dbReference type="AlphaFoldDB" id="A0A4P9X0Y0"/>
<keyword evidence="3" id="KW-1185">Reference proteome</keyword>
<dbReference type="EMBL" id="ML014465">
    <property type="protein sequence ID" value="RKO98368.1"/>
    <property type="molecule type" value="Genomic_DNA"/>
</dbReference>
<sequence length="165" mass="18418">MQMNIRGLGLLPFLPLASLMCGVVTAAPPGLEHPFQSVDVPPSNVGTTDNTALPSLAVVEARYSAALQRVEAETPESQLLTDGQFFDYIMKPFHTVHSEIGRGNVVLGESNLIVYFGWLNKRDEEMKGQPGHEMPIHYQYFSEYRFWLKRLSDITRAPLTPAQSI</sequence>
<evidence type="ECO:0000313" key="3">
    <source>
        <dbReference type="Proteomes" id="UP000274922"/>
    </source>
</evidence>
<feature type="chain" id="PRO_5020689264" evidence="1">
    <location>
        <begin position="27"/>
        <end position="165"/>
    </location>
</feature>
<evidence type="ECO:0000256" key="1">
    <source>
        <dbReference type="SAM" id="SignalP"/>
    </source>
</evidence>
<reference evidence="3" key="1">
    <citation type="journal article" date="2018" name="Nat. Microbiol.">
        <title>Leveraging single-cell genomics to expand the fungal tree of life.</title>
        <authorList>
            <person name="Ahrendt S.R."/>
            <person name="Quandt C.A."/>
            <person name="Ciobanu D."/>
            <person name="Clum A."/>
            <person name="Salamov A."/>
            <person name="Andreopoulos B."/>
            <person name="Cheng J.F."/>
            <person name="Woyke T."/>
            <person name="Pelin A."/>
            <person name="Henrissat B."/>
            <person name="Reynolds N.K."/>
            <person name="Benny G.L."/>
            <person name="Smith M.E."/>
            <person name="James T.Y."/>
            <person name="Grigoriev I.V."/>
        </authorList>
    </citation>
    <scope>NUCLEOTIDE SEQUENCE [LARGE SCALE GENOMIC DNA]</scope>
    <source>
        <strain evidence="3">ATCC 52028</strain>
    </source>
</reference>
<gene>
    <name evidence="2" type="ORF">CXG81DRAFT_21387</name>
</gene>
<keyword evidence="1" id="KW-0732">Signal</keyword>
<name>A0A4P9X0Y0_9FUNG</name>